<dbReference type="EMBL" id="PXOH01000005">
    <property type="protein sequence ID" value="PSF38112.1"/>
    <property type="molecule type" value="Genomic_DNA"/>
</dbReference>
<dbReference type="Gene3D" id="3.20.20.80">
    <property type="entry name" value="Glycosidases"/>
    <property type="match status" value="1"/>
</dbReference>
<keyword evidence="3" id="KW-0624">Polysaccharide degradation</keyword>
<dbReference type="SMART" id="SM00633">
    <property type="entry name" value="Glyco_10"/>
    <property type="match status" value="1"/>
</dbReference>
<dbReference type="GO" id="GO:0045493">
    <property type="term" value="P:xylan catabolic process"/>
    <property type="evidence" value="ECO:0007669"/>
    <property type="project" value="UniProtKB-KW"/>
</dbReference>
<gene>
    <name evidence="5" type="ORF">C7H19_06475</name>
</gene>
<dbReference type="InterPro" id="IPR001000">
    <property type="entry name" value="GH10_dom"/>
</dbReference>
<keyword evidence="5" id="KW-0858">Xylan degradation</keyword>
<dbReference type="InterPro" id="IPR044846">
    <property type="entry name" value="GH10"/>
</dbReference>
<accession>A0A2T1M0D7</accession>
<dbReference type="SUPFAM" id="SSF51445">
    <property type="entry name" value="(Trans)glycosidases"/>
    <property type="match status" value="1"/>
</dbReference>
<proteinExistence type="predicted"/>
<evidence type="ECO:0000256" key="3">
    <source>
        <dbReference type="ARBA" id="ARBA00023326"/>
    </source>
</evidence>
<dbReference type="OrthoDB" id="9809277at2"/>
<dbReference type="Pfam" id="PF00331">
    <property type="entry name" value="Glyco_hydro_10"/>
    <property type="match status" value="1"/>
</dbReference>
<dbReference type="PANTHER" id="PTHR31490">
    <property type="entry name" value="GLYCOSYL HYDROLASE"/>
    <property type="match status" value="1"/>
</dbReference>
<dbReference type="PANTHER" id="PTHR31490:SF1">
    <property type="entry name" value="ENDO-1,4-BETA-XYLANASE 1"/>
    <property type="match status" value="1"/>
</dbReference>
<evidence type="ECO:0000313" key="5">
    <source>
        <dbReference type="EMBL" id="PSF38112.1"/>
    </source>
</evidence>
<protein>
    <submittedName>
        <fullName evidence="5">1,4-beta-xylanase</fullName>
    </submittedName>
</protein>
<dbReference type="Proteomes" id="UP000239001">
    <property type="component" value="Unassembled WGS sequence"/>
</dbReference>
<sequence length="522" mass="60824">MSNINRRQLLQGIGGFTVGTVIINQHRILEAATPRIEIHVTDSQGKPLDSKILDNLYFLNLQDHPIPELPRQVTQGKLFSDSPQFPFAIALKMLVEGFGEVTLYADNKGQGYSSTDFPLNLNLAFAETRIYRVSQAVSVWKKEAIQFPNTLESRLEKAKAYYNKALNTDDIYLKAKWFNSSIVESLKAGEEAVFLQAKQKITARKNFLFGCNFFGYPEKGEEYNQRFKELFNFATIPFYWKYFEPKLGQKNWPNINQRVTWLQQHDITPKGHPLVWFHEIGIPDEVRKKSYDEIKTLIARHIEEVTRYYRGKINYFDIINEPHGILWANELGYSLEQFVELTQIASEASYKGNPEIIRIINNCCLWAENVAYGKPPQHSPYEYLQNCLRNNIPFEFIGLQLYYPEQDMFEINRLLERFGQLGKPIHITELGVSSSTKTDESSYFKEPIGLWHFPWSETVQADWIEQFYTICYSKNYIYGISWWDLADGGSFMPYGGLLNKDMSPKIGFYRLKELLNQWNKIN</sequence>
<evidence type="ECO:0000313" key="6">
    <source>
        <dbReference type="Proteomes" id="UP000239001"/>
    </source>
</evidence>
<reference evidence="5 6" key="1">
    <citation type="submission" date="2018-03" db="EMBL/GenBank/DDBJ databases">
        <title>The ancient ancestry and fast evolution of plastids.</title>
        <authorList>
            <person name="Moore K.R."/>
            <person name="Magnabosco C."/>
            <person name="Momper L."/>
            <person name="Gold D.A."/>
            <person name="Bosak T."/>
            <person name="Fournier G.P."/>
        </authorList>
    </citation>
    <scope>NUCLEOTIDE SEQUENCE [LARGE SCALE GENOMIC DNA]</scope>
    <source>
        <strain evidence="5 6">CCALA 016</strain>
    </source>
</reference>
<name>A0A2T1M0D7_9CHRO</name>
<keyword evidence="5" id="KW-0326">Glycosidase</keyword>
<keyword evidence="1 5" id="KW-0378">Hydrolase</keyword>
<feature type="domain" description="GH10" evidence="4">
    <location>
        <begin position="198"/>
        <end position="514"/>
    </location>
</feature>
<keyword evidence="6" id="KW-1185">Reference proteome</keyword>
<dbReference type="AlphaFoldDB" id="A0A2T1M0D7"/>
<reference evidence="5 6" key="2">
    <citation type="submission" date="2018-03" db="EMBL/GenBank/DDBJ databases">
        <authorList>
            <person name="Keele B.F."/>
        </authorList>
    </citation>
    <scope>NUCLEOTIDE SEQUENCE [LARGE SCALE GENOMIC DNA]</scope>
    <source>
        <strain evidence="5 6">CCALA 016</strain>
    </source>
</reference>
<comment type="caution">
    <text evidence="5">The sequence shown here is derived from an EMBL/GenBank/DDBJ whole genome shotgun (WGS) entry which is preliminary data.</text>
</comment>
<keyword evidence="2" id="KW-0119">Carbohydrate metabolism</keyword>
<evidence type="ECO:0000259" key="4">
    <source>
        <dbReference type="PROSITE" id="PS51760"/>
    </source>
</evidence>
<dbReference type="InterPro" id="IPR017853">
    <property type="entry name" value="GH"/>
</dbReference>
<evidence type="ECO:0000256" key="2">
    <source>
        <dbReference type="ARBA" id="ARBA00023277"/>
    </source>
</evidence>
<dbReference type="GO" id="GO:0004553">
    <property type="term" value="F:hydrolase activity, hydrolyzing O-glycosyl compounds"/>
    <property type="evidence" value="ECO:0007669"/>
    <property type="project" value="InterPro"/>
</dbReference>
<organism evidence="5 6">
    <name type="scientific">Aphanothece hegewaldii CCALA 016</name>
    <dbReference type="NCBI Taxonomy" id="2107694"/>
    <lineage>
        <taxon>Bacteria</taxon>
        <taxon>Bacillati</taxon>
        <taxon>Cyanobacteriota</taxon>
        <taxon>Cyanophyceae</taxon>
        <taxon>Oscillatoriophycideae</taxon>
        <taxon>Chroococcales</taxon>
        <taxon>Aphanothecaceae</taxon>
        <taxon>Aphanothece</taxon>
    </lineage>
</organism>
<evidence type="ECO:0000256" key="1">
    <source>
        <dbReference type="ARBA" id="ARBA00022801"/>
    </source>
</evidence>
<dbReference type="PROSITE" id="PS51760">
    <property type="entry name" value="GH10_2"/>
    <property type="match status" value="1"/>
</dbReference>
<dbReference type="RefSeq" id="WP_106456077.1">
    <property type="nucleotide sequence ID" value="NZ_PXOH01000005.1"/>
</dbReference>